<dbReference type="EMBL" id="CM046394">
    <property type="protein sequence ID" value="KAI8546362.1"/>
    <property type="molecule type" value="Genomic_DNA"/>
</dbReference>
<accession>A0ACC0N0S6</accession>
<sequence>MTLKVGHDYDYLFKSVLIGVSGVGKSNISRNEFCLESKSTVRLEFATRTLQVNSLHSVIRRWWWGVESWLSTPVVVVREPLSLPRFCILIVKVGRYREGENQRHFARLVFFFF</sequence>
<gene>
    <name evidence="1" type="ORF">RHMOL_Rhmol07G0111100</name>
</gene>
<evidence type="ECO:0000313" key="2">
    <source>
        <dbReference type="Proteomes" id="UP001062846"/>
    </source>
</evidence>
<protein>
    <submittedName>
        <fullName evidence="1">Uncharacterized protein</fullName>
    </submittedName>
</protein>
<reference evidence="1" key="1">
    <citation type="submission" date="2022-02" db="EMBL/GenBank/DDBJ databases">
        <title>Plant Genome Project.</title>
        <authorList>
            <person name="Zhang R.-G."/>
        </authorList>
    </citation>
    <scope>NUCLEOTIDE SEQUENCE</scope>
    <source>
        <strain evidence="1">AT1</strain>
    </source>
</reference>
<organism evidence="1 2">
    <name type="scientific">Rhododendron molle</name>
    <name type="common">Chinese azalea</name>
    <name type="synonym">Azalea mollis</name>
    <dbReference type="NCBI Taxonomy" id="49168"/>
    <lineage>
        <taxon>Eukaryota</taxon>
        <taxon>Viridiplantae</taxon>
        <taxon>Streptophyta</taxon>
        <taxon>Embryophyta</taxon>
        <taxon>Tracheophyta</taxon>
        <taxon>Spermatophyta</taxon>
        <taxon>Magnoliopsida</taxon>
        <taxon>eudicotyledons</taxon>
        <taxon>Gunneridae</taxon>
        <taxon>Pentapetalae</taxon>
        <taxon>asterids</taxon>
        <taxon>Ericales</taxon>
        <taxon>Ericaceae</taxon>
        <taxon>Ericoideae</taxon>
        <taxon>Rhodoreae</taxon>
        <taxon>Rhododendron</taxon>
    </lineage>
</organism>
<evidence type="ECO:0000313" key="1">
    <source>
        <dbReference type="EMBL" id="KAI8546362.1"/>
    </source>
</evidence>
<name>A0ACC0N0S6_RHOML</name>
<proteinExistence type="predicted"/>
<dbReference type="Proteomes" id="UP001062846">
    <property type="component" value="Chromosome 7"/>
</dbReference>
<keyword evidence="2" id="KW-1185">Reference proteome</keyword>
<comment type="caution">
    <text evidence="1">The sequence shown here is derived from an EMBL/GenBank/DDBJ whole genome shotgun (WGS) entry which is preliminary data.</text>
</comment>